<protein>
    <recommendedName>
        <fullName evidence="15">DNA polymerase gamma</fullName>
        <ecNumber evidence="4">2.7.7.7</ecNumber>
    </recommendedName>
    <alternativeName>
        <fullName evidence="12">Mitochondrial DNA polymerase catalytic subunit</fullName>
    </alternativeName>
</protein>
<evidence type="ECO:0000256" key="2">
    <source>
        <dbReference type="ARBA" id="ARBA00004173"/>
    </source>
</evidence>
<dbReference type="Pfam" id="PF18136">
    <property type="entry name" value="DNApol_Exo"/>
    <property type="match status" value="1"/>
</dbReference>
<dbReference type="GO" id="GO:0008408">
    <property type="term" value="F:3'-5' exonuclease activity"/>
    <property type="evidence" value="ECO:0007669"/>
    <property type="project" value="TreeGrafter"/>
</dbReference>
<evidence type="ECO:0000256" key="3">
    <source>
        <dbReference type="ARBA" id="ARBA00007705"/>
    </source>
</evidence>
<feature type="domain" description="DNA-directed DNA polymerase family A palm" evidence="18">
    <location>
        <begin position="665"/>
        <end position="892"/>
    </location>
</feature>
<evidence type="ECO:0000259" key="18">
    <source>
        <dbReference type="SMART" id="SM00482"/>
    </source>
</evidence>
<dbReference type="PANTHER" id="PTHR10267:SF0">
    <property type="entry name" value="DNA POLYMERASE SUBUNIT GAMMA-1"/>
    <property type="match status" value="1"/>
</dbReference>
<dbReference type="PANTHER" id="PTHR10267">
    <property type="entry name" value="DNA POLYMERASE SUBUNIT GAMMA-1"/>
    <property type="match status" value="1"/>
</dbReference>
<evidence type="ECO:0000256" key="11">
    <source>
        <dbReference type="ARBA" id="ARBA00023128"/>
    </source>
</evidence>
<evidence type="ECO:0000256" key="6">
    <source>
        <dbReference type="ARBA" id="ARBA00022695"/>
    </source>
</evidence>
<evidence type="ECO:0000313" key="20">
    <source>
        <dbReference type="Proteomes" id="UP000738402"/>
    </source>
</evidence>
<evidence type="ECO:0000256" key="1">
    <source>
        <dbReference type="ARBA" id="ARBA00001946"/>
    </source>
</evidence>
<feature type="region of interest" description="Disordered" evidence="17">
    <location>
        <begin position="1083"/>
        <end position="1108"/>
    </location>
</feature>
<keyword evidence="10" id="KW-0238">DNA-binding</keyword>
<dbReference type="GO" id="GO:0006264">
    <property type="term" value="P:mitochondrial DNA replication"/>
    <property type="evidence" value="ECO:0007669"/>
    <property type="project" value="InterPro"/>
</dbReference>
<dbReference type="FunFam" id="1.10.150.20:FF:000035">
    <property type="entry name" value="DNA polymerase gamma, mitochondrial"/>
    <property type="match status" value="1"/>
</dbReference>
<evidence type="ECO:0000256" key="14">
    <source>
        <dbReference type="ARBA" id="ARBA00057053"/>
    </source>
</evidence>
<keyword evidence="5" id="KW-0808">Transferase</keyword>
<dbReference type="InterPro" id="IPR043502">
    <property type="entry name" value="DNA/RNA_pol_sf"/>
</dbReference>
<evidence type="ECO:0000256" key="8">
    <source>
        <dbReference type="ARBA" id="ARBA00022842"/>
    </source>
</evidence>
<reference evidence="19" key="1">
    <citation type="journal article" date="2021" name="G3 (Bethesda)">
        <title>Genomic diversity, chromosomal rearrangements, and interspecies hybridization in the ogataea polymorpha species complex.</title>
        <authorList>
            <person name="Hanson S.J."/>
            <person name="Cinneide E.O."/>
            <person name="Salzberg L.I."/>
            <person name="Wolfe K.H."/>
            <person name="McGowan J."/>
            <person name="Fitzpatrick D.A."/>
            <person name="Matlin K."/>
        </authorList>
    </citation>
    <scope>NUCLEOTIDE SEQUENCE</scope>
    <source>
        <strain evidence="19">83-405-1</strain>
    </source>
</reference>
<dbReference type="EMBL" id="JAHLUH010000001">
    <property type="protein sequence ID" value="KAG7730885.1"/>
    <property type="molecule type" value="Genomic_DNA"/>
</dbReference>
<keyword evidence="16" id="KW-0175">Coiled coil</keyword>
<comment type="similarity">
    <text evidence="3">Belongs to the DNA polymerase type-A family.</text>
</comment>
<dbReference type="PROSITE" id="PS00447">
    <property type="entry name" value="DNA_POLYMERASE_A"/>
    <property type="match status" value="1"/>
</dbReference>
<dbReference type="Gene3D" id="3.30.70.370">
    <property type="match status" value="1"/>
</dbReference>
<evidence type="ECO:0000256" key="9">
    <source>
        <dbReference type="ARBA" id="ARBA00022932"/>
    </source>
</evidence>
<evidence type="ECO:0000256" key="15">
    <source>
        <dbReference type="ARBA" id="ARBA00069489"/>
    </source>
</evidence>
<dbReference type="Proteomes" id="UP000738402">
    <property type="component" value="Unassembled WGS sequence"/>
</dbReference>
<keyword evidence="6" id="KW-0548">Nucleotidyltransferase</keyword>
<dbReference type="InterPro" id="IPR001098">
    <property type="entry name" value="DNA-dir_DNA_pol_A_palm_dom"/>
</dbReference>
<keyword evidence="9" id="KW-0239">DNA-directed DNA polymerase</keyword>
<evidence type="ECO:0000256" key="4">
    <source>
        <dbReference type="ARBA" id="ARBA00012417"/>
    </source>
</evidence>
<dbReference type="Pfam" id="PF00476">
    <property type="entry name" value="DNA_pol_A"/>
    <property type="match status" value="1"/>
</dbReference>
<keyword evidence="11" id="KW-0496">Mitochondrion</keyword>
<comment type="function">
    <text evidence="14">Involved in the replication of mitochondrial DNA.</text>
</comment>
<gene>
    <name evidence="19" type="ORF">KL933_000680</name>
</gene>
<comment type="catalytic activity">
    <reaction evidence="13">
        <text>DNA(n) + a 2'-deoxyribonucleoside 5'-triphosphate = DNA(n+1) + diphosphate</text>
        <dbReference type="Rhea" id="RHEA:22508"/>
        <dbReference type="Rhea" id="RHEA-COMP:17339"/>
        <dbReference type="Rhea" id="RHEA-COMP:17340"/>
        <dbReference type="ChEBI" id="CHEBI:33019"/>
        <dbReference type="ChEBI" id="CHEBI:61560"/>
        <dbReference type="ChEBI" id="CHEBI:173112"/>
        <dbReference type="EC" id="2.7.7.7"/>
    </reaction>
</comment>
<dbReference type="AlphaFoldDB" id="A0AAN6DAT0"/>
<evidence type="ECO:0000256" key="7">
    <source>
        <dbReference type="ARBA" id="ARBA00022705"/>
    </source>
</evidence>
<evidence type="ECO:0000313" key="19">
    <source>
        <dbReference type="EMBL" id="KAG7730885.1"/>
    </source>
</evidence>
<dbReference type="InterPro" id="IPR019760">
    <property type="entry name" value="DNA-dir_DNA_pol_A_CS"/>
</dbReference>
<comment type="caution">
    <text evidence="19">The sequence shown here is derived from an EMBL/GenBank/DDBJ whole genome shotgun (WGS) entry which is preliminary data.</text>
</comment>
<dbReference type="CDD" id="cd08641">
    <property type="entry name" value="DNA_pol_gammaA"/>
    <property type="match status" value="1"/>
</dbReference>
<evidence type="ECO:0000256" key="17">
    <source>
        <dbReference type="SAM" id="MobiDB-lite"/>
    </source>
</evidence>
<dbReference type="InterPro" id="IPR041336">
    <property type="entry name" value="DNApol_Exo"/>
</dbReference>
<dbReference type="InterPro" id="IPR012337">
    <property type="entry name" value="RNaseH-like_sf"/>
</dbReference>
<proteinExistence type="inferred from homology"/>
<dbReference type="InterPro" id="IPR002297">
    <property type="entry name" value="DNA-dir_DNA_pol_A_mt"/>
</dbReference>
<dbReference type="InterPro" id="IPR047580">
    <property type="entry name" value="POLG_palm_dom"/>
</dbReference>
<dbReference type="GO" id="GO:0003887">
    <property type="term" value="F:DNA-directed DNA polymerase activity"/>
    <property type="evidence" value="ECO:0007669"/>
    <property type="project" value="UniProtKB-KW"/>
</dbReference>
<dbReference type="SMART" id="SM00482">
    <property type="entry name" value="POLAc"/>
    <property type="match status" value="1"/>
</dbReference>
<dbReference type="Gene3D" id="1.10.150.20">
    <property type="entry name" value="5' to 3' exonuclease, C-terminal subdomain"/>
    <property type="match status" value="1"/>
</dbReference>
<dbReference type="GO" id="GO:0003677">
    <property type="term" value="F:DNA binding"/>
    <property type="evidence" value="ECO:0007669"/>
    <property type="project" value="UniProtKB-KW"/>
</dbReference>
<feature type="compositionally biased region" description="Basic residues" evidence="17">
    <location>
        <begin position="1086"/>
        <end position="1104"/>
    </location>
</feature>
<evidence type="ECO:0000256" key="16">
    <source>
        <dbReference type="SAM" id="Coils"/>
    </source>
</evidence>
<evidence type="ECO:0000256" key="12">
    <source>
        <dbReference type="ARBA" id="ARBA00031966"/>
    </source>
</evidence>
<keyword evidence="8" id="KW-0460">Magnesium</keyword>
<dbReference type="SUPFAM" id="SSF53098">
    <property type="entry name" value="Ribonuclease H-like"/>
    <property type="match status" value="1"/>
</dbReference>
<evidence type="ECO:0000256" key="5">
    <source>
        <dbReference type="ARBA" id="ARBA00022679"/>
    </source>
</evidence>
<dbReference type="PRINTS" id="PR00867">
    <property type="entry name" value="DNAPOLG"/>
</dbReference>
<organism evidence="19 20">
    <name type="scientific">Ogataea haglerorum</name>
    <dbReference type="NCBI Taxonomy" id="1937702"/>
    <lineage>
        <taxon>Eukaryota</taxon>
        <taxon>Fungi</taxon>
        <taxon>Dikarya</taxon>
        <taxon>Ascomycota</taxon>
        <taxon>Saccharomycotina</taxon>
        <taxon>Pichiomycetes</taxon>
        <taxon>Pichiales</taxon>
        <taxon>Pichiaceae</taxon>
        <taxon>Ogataea</taxon>
    </lineage>
</organism>
<accession>A0AAN6DAT0</accession>
<evidence type="ECO:0000256" key="13">
    <source>
        <dbReference type="ARBA" id="ARBA00049244"/>
    </source>
</evidence>
<evidence type="ECO:0000256" key="10">
    <source>
        <dbReference type="ARBA" id="ARBA00023125"/>
    </source>
</evidence>
<dbReference type="Gene3D" id="3.30.420.390">
    <property type="match status" value="2"/>
</dbReference>
<dbReference type="GO" id="GO:0005760">
    <property type="term" value="C:gamma DNA polymerase complex"/>
    <property type="evidence" value="ECO:0007669"/>
    <property type="project" value="InterPro"/>
</dbReference>
<dbReference type="SUPFAM" id="SSF56672">
    <property type="entry name" value="DNA/RNA polymerases"/>
    <property type="match status" value="1"/>
</dbReference>
<comment type="cofactor">
    <cofactor evidence="1">
        <name>Mg(2+)</name>
        <dbReference type="ChEBI" id="CHEBI:18420"/>
    </cofactor>
</comment>
<keyword evidence="7" id="KW-0235">DNA replication</keyword>
<name>A0AAN6DAT0_9ASCO</name>
<dbReference type="EC" id="2.7.7.7" evidence="4"/>
<sequence>MFRSPQRRLLSVRPRINPVGIQHLSEELQEQLFPDSYKRGNERLTKHNAILIKLAHEHLRANQLLGKKCSISEPIKFELPKLQGHNLAEHFYRLGMDSLKPYQDIIKEIMNIGRTVQPMPKVWLFKSGWTRYAPGKKPEAVPYPLEKGLIYDVEVLYKISKYPVIATAYSNKAWYGWVSPYLTGESDILDGHLIPMNVQNEEKIIIGHNVSYDRARILEEYDLKQSKAFYLDTMSLHVAVSGMCSRQKGKWMKYHKMKDEERQKEGSLMKFRDEVESESLKELIDNPNLDADETLSSFLEDDPWLRTSSLNGLQYVAHHHCGINITKETRDQFSTTNPQGIIDNFQKLMEYCATDVVTTYRVFYKVYPEFRELVPHPVSLAALRHISQSFLPTNEAWEKYITRTEQMYQDSVEKIENNLKKMCEQVVSLKDDPSQPWLNDPWLSQLDWTIIPPKLTKNGTPYKRQKMPGYPEWYKKLFSKGNMTLTPKSRVTPLLLKLSWEGKPVYWLDSKGWCFLVDKGEEEKYKKKNYTYLEPSRIVEEGLASNPDFPELLQIKSFFKVPHEEGPESRTTTLMSKPFLRYFEQGILSSEYDLAKDALNLAVRNSYWISSRERIMNQFVVYKQEATNSKIGMIIPQIIPMGTITRRAVENTWLTASNAKKSRLGSELKAMIQSPPGYCFVGADVDSEELWVASLVGDSVFKIHGGTAIGWMTLEGTKSEGTDLHSKTAKILGISRNDAKVFNYGRIYGAGVKFATSLLKKFNPAITEADARKTASELYAATKGQSQTVNKRKMWFGGSESIVFNRLETIAEQDHPKTPVLGAGITSALQKKNLHSNTFLPSRINWAIQSSGVDYLHLLVVSMEYLLKRYKVDARLCITVHDEIRYIVKEEQKYKCAMILQIANLWTRAMFCHQLGIDEVPQSCAFFSAVDIDHVLRKEVDLDCCTPSNPTAIPPGEALTIVDLLEKPEIQEFLASIEEVDLSQYAVPKIVKPSDLLDQDLKGPNKSLMIKLQIATSLDEFKKIRRLFTSNMRRSNTKFMENHQRDFEKFVISGATLGDMGEALTEKALNDIDFEFDVSRKERSSKSSKSRKTSATQARRKRKESQKIADSELSNEMFDNYFNFHVDNIASYKSKHHAIQV</sequence>
<feature type="coiled-coil region" evidence="16">
    <location>
        <begin position="405"/>
        <end position="432"/>
    </location>
</feature>
<comment type="subcellular location">
    <subcellularLocation>
        <location evidence="2">Mitochondrion</location>
    </subcellularLocation>
</comment>